<dbReference type="OrthoDB" id="10666082at2759"/>
<feature type="compositionally biased region" description="Polar residues" evidence="1">
    <location>
        <begin position="509"/>
        <end position="519"/>
    </location>
</feature>
<feature type="compositionally biased region" description="Basic and acidic residues" evidence="1">
    <location>
        <begin position="419"/>
        <end position="436"/>
    </location>
</feature>
<feature type="compositionally biased region" description="Polar residues" evidence="1">
    <location>
        <begin position="488"/>
        <end position="499"/>
    </location>
</feature>
<reference evidence="2 3" key="1">
    <citation type="submission" date="2016-04" db="EMBL/GenBank/DDBJ databases">
        <title>A degradative enzymes factory behind the ericoid mycorrhizal symbiosis.</title>
        <authorList>
            <consortium name="DOE Joint Genome Institute"/>
            <person name="Martino E."/>
            <person name="Morin E."/>
            <person name="Grelet G."/>
            <person name="Kuo A."/>
            <person name="Kohler A."/>
            <person name="Daghino S."/>
            <person name="Barry K."/>
            <person name="Choi C."/>
            <person name="Cichocki N."/>
            <person name="Clum A."/>
            <person name="Copeland A."/>
            <person name="Hainaut M."/>
            <person name="Haridas S."/>
            <person name="Labutti K."/>
            <person name="Lindquist E."/>
            <person name="Lipzen A."/>
            <person name="Khouja H.-R."/>
            <person name="Murat C."/>
            <person name="Ohm R."/>
            <person name="Olson A."/>
            <person name="Spatafora J."/>
            <person name="Veneault-Fourrey C."/>
            <person name="Henrissat B."/>
            <person name="Grigoriev I."/>
            <person name="Martin F."/>
            <person name="Perotto S."/>
        </authorList>
    </citation>
    <scope>NUCLEOTIDE SEQUENCE [LARGE SCALE GENOMIC DNA]</scope>
    <source>
        <strain evidence="2 3">F</strain>
    </source>
</reference>
<evidence type="ECO:0000256" key="1">
    <source>
        <dbReference type="SAM" id="MobiDB-lite"/>
    </source>
</evidence>
<keyword evidence="3" id="KW-1185">Reference proteome</keyword>
<feature type="region of interest" description="Disordered" evidence="1">
    <location>
        <begin position="50"/>
        <end position="185"/>
    </location>
</feature>
<proteinExistence type="predicted"/>
<organism evidence="2 3">
    <name type="scientific">Hyaloscypha variabilis (strain UAMH 11265 / GT02V1 / F)</name>
    <name type="common">Meliniomyces variabilis</name>
    <dbReference type="NCBI Taxonomy" id="1149755"/>
    <lineage>
        <taxon>Eukaryota</taxon>
        <taxon>Fungi</taxon>
        <taxon>Dikarya</taxon>
        <taxon>Ascomycota</taxon>
        <taxon>Pezizomycotina</taxon>
        <taxon>Leotiomycetes</taxon>
        <taxon>Helotiales</taxon>
        <taxon>Hyaloscyphaceae</taxon>
        <taxon>Hyaloscypha</taxon>
        <taxon>Hyaloscypha variabilis</taxon>
    </lineage>
</organism>
<feature type="compositionally biased region" description="Acidic residues" evidence="1">
    <location>
        <begin position="915"/>
        <end position="926"/>
    </location>
</feature>
<feature type="region of interest" description="Disordered" evidence="1">
    <location>
        <begin position="816"/>
        <end position="1015"/>
    </location>
</feature>
<feature type="compositionally biased region" description="Basic and acidic residues" evidence="1">
    <location>
        <begin position="959"/>
        <end position="976"/>
    </location>
</feature>
<feature type="compositionally biased region" description="Basic and acidic residues" evidence="1">
    <location>
        <begin position="118"/>
        <end position="127"/>
    </location>
</feature>
<dbReference type="AlphaFoldDB" id="A0A2J6RSY0"/>
<dbReference type="EMBL" id="KZ613944">
    <property type="protein sequence ID" value="PMD41629.1"/>
    <property type="molecule type" value="Genomic_DNA"/>
</dbReference>
<feature type="compositionally biased region" description="Basic and acidic residues" evidence="1">
    <location>
        <begin position="545"/>
        <end position="556"/>
    </location>
</feature>
<feature type="compositionally biased region" description="Acidic residues" evidence="1">
    <location>
        <begin position="933"/>
        <end position="944"/>
    </location>
</feature>
<name>A0A2J6RSY0_HYAVF</name>
<gene>
    <name evidence="2" type="ORF">L207DRAFT_632984</name>
</gene>
<feature type="compositionally biased region" description="Polar residues" evidence="1">
    <location>
        <begin position="269"/>
        <end position="285"/>
    </location>
</feature>
<feature type="compositionally biased region" description="Polar residues" evidence="1">
    <location>
        <begin position="395"/>
        <end position="405"/>
    </location>
</feature>
<accession>A0A2J6RSY0</accession>
<feature type="compositionally biased region" description="Basic and acidic residues" evidence="1">
    <location>
        <begin position="566"/>
        <end position="598"/>
    </location>
</feature>
<feature type="compositionally biased region" description="Basic and acidic residues" evidence="1">
    <location>
        <begin position="874"/>
        <end position="888"/>
    </location>
</feature>
<feature type="compositionally biased region" description="Polar residues" evidence="1">
    <location>
        <begin position="50"/>
        <end position="60"/>
    </location>
</feature>
<feature type="compositionally biased region" description="Polar residues" evidence="1">
    <location>
        <begin position="19"/>
        <end position="29"/>
    </location>
</feature>
<feature type="region of interest" description="Disordered" evidence="1">
    <location>
        <begin position="1"/>
        <end position="29"/>
    </location>
</feature>
<protein>
    <submittedName>
        <fullName evidence="2">Uncharacterized protein</fullName>
    </submittedName>
</protein>
<sequence>MEMNSNPGQRYLPYPGGNEKSSVPMPTQSYPLKLPVETIIKSKGLYDIRMTSNPNMPSQSHENRSMVLPAADSQQKFPRTPSGPGATLSSTQGLAKLMHPPSLVPGFQPNKQTQQRGSKPEIVRKPVAEGPLQSRSGEHHPPGGSHQTPPMPAKQPRVVPNHIAPTMPQPILDRQPARPSTRPKRVHNPIPVAPLFFEGSAKGLGAAPGSHTGQNFPKTLQKARAPIAANKGFHSVKKEVPGAGTPTLPRNKRGLATSFNTNRNAISSFGESLSGVSTPQSSSIRPNEGTVRPLGKISYDSPNQSPKPRTAAVEQRGSKPSNLGHPTGMGFNDTRAFPRRSNDPGLSNSGAGDPRPRSTMGSPNHGAKPRLGAETSLPGATKQTIMRSKDVREQASYSTNTTNPMPQGRQPLGATDNTLSRDTRGAPKNKKPDTPHDVAQGPEMTTRKMQKGGTANQGPSIPQPHPQKNVITSHKSSTPKEKRGPLKSNISRAVQNEKQGTYLFRNSRGDSNIVRSSEAAQRPDKNTGKHPAQIPKRGVVFHPNKNPEKHPAEKPHPQSCYPSIKHGRDDPADTSHEHQDHHPDHPRAKSPRQSDEVYGHSTDQDYPGECLLGNETFQSSDEYPSNYDYEVSPYYPDQHLGKDEERTAYESPNDRPYKSFDVQHDESFDSFPYSNNLPVEPEYNGLFPQKGSYEDGLPIANYDGYNSESTTSFPEPREPISVEIHGFESLGQYRDNGAEGPSNPYYLMNQSENAEGNARNDWQSQADEEWSRHYLPEEGYEPSNELTNEVGGFSGEYNPVNYENVSPWEMGASEYQRKWPSEDNTLGPEGYAERGYVDEQSNARGRSEESNFGSDTYAFDETEAKLLNGAGGRDPTRDQYEADGRRYEGIVQNLGEDDYGYRNDGDGNQNLYSDPEAEPESYDEEERYGSTQENDDFSGNDDGEPGMSNDGLSNQDDEAGSREEYRGSDEIEGHEDAGDENQQGSYESADEETYDSGYHQQERSILFDEMGTGVK</sequence>
<dbReference type="Proteomes" id="UP000235786">
    <property type="component" value="Unassembled WGS sequence"/>
</dbReference>
<evidence type="ECO:0000313" key="2">
    <source>
        <dbReference type="EMBL" id="PMD41629.1"/>
    </source>
</evidence>
<evidence type="ECO:0000313" key="3">
    <source>
        <dbReference type="Proteomes" id="UP000235786"/>
    </source>
</evidence>
<feature type="compositionally biased region" description="Polar residues" evidence="1">
    <location>
        <begin position="839"/>
        <end position="854"/>
    </location>
</feature>
<feature type="compositionally biased region" description="Basic and acidic residues" evidence="1">
    <location>
        <begin position="639"/>
        <end position="667"/>
    </location>
</feature>
<feature type="region of interest" description="Disordered" evidence="1">
    <location>
        <begin position="269"/>
        <end position="676"/>
    </location>
</feature>